<dbReference type="EMBL" id="JAACXV010000025">
    <property type="protein sequence ID" value="KAF7286454.1"/>
    <property type="molecule type" value="Genomic_DNA"/>
</dbReference>
<accession>A0A834MNZ4</accession>
<organism evidence="1 2">
    <name type="scientific">Rhynchophorus ferrugineus</name>
    <name type="common">Red palm weevil</name>
    <name type="synonym">Curculio ferrugineus</name>
    <dbReference type="NCBI Taxonomy" id="354439"/>
    <lineage>
        <taxon>Eukaryota</taxon>
        <taxon>Metazoa</taxon>
        <taxon>Ecdysozoa</taxon>
        <taxon>Arthropoda</taxon>
        <taxon>Hexapoda</taxon>
        <taxon>Insecta</taxon>
        <taxon>Pterygota</taxon>
        <taxon>Neoptera</taxon>
        <taxon>Endopterygota</taxon>
        <taxon>Coleoptera</taxon>
        <taxon>Polyphaga</taxon>
        <taxon>Cucujiformia</taxon>
        <taxon>Curculionidae</taxon>
        <taxon>Dryophthorinae</taxon>
        <taxon>Rhynchophorus</taxon>
    </lineage>
</organism>
<evidence type="ECO:0000313" key="1">
    <source>
        <dbReference type="EMBL" id="KAF7286454.1"/>
    </source>
</evidence>
<gene>
    <name evidence="1" type="ORF">GWI33_005097</name>
</gene>
<reference evidence="1" key="1">
    <citation type="submission" date="2020-08" db="EMBL/GenBank/DDBJ databases">
        <title>Genome sequencing and assembly of the red palm weevil Rhynchophorus ferrugineus.</title>
        <authorList>
            <person name="Dias G.B."/>
            <person name="Bergman C.M."/>
            <person name="Manee M."/>
        </authorList>
    </citation>
    <scope>NUCLEOTIDE SEQUENCE</scope>
    <source>
        <strain evidence="1">AA-2017</strain>
        <tissue evidence="1">Whole larva</tissue>
    </source>
</reference>
<proteinExistence type="predicted"/>
<protein>
    <submittedName>
        <fullName evidence="1">Uncharacterized protein</fullName>
    </submittedName>
</protein>
<dbReference type="AlphaFoldDB" id="A0A834MNZ4"/>
<comment type="caution">
    <text evidence="1">The sequence shown here is derived from an EMBL/GenBank/DDBJ whole genome shotgun (WGS) entry which is preliminary data.</text>
</comment>
<keyword evidence="2" id="KW-1185">Reference proteome</keyword>
<sequence>MKLTLLTLLGRGIRTKWDILEHEYNEDNASQINGIVGLRRYLLGIIKCDPLSGVVAVAGSFFHSSTTSRNREVGLAERQAPGLFRGLDGTIRPYTGLGLLGFLSRGCARFHSRIILISNHSPLFA</sequence>
<dbReference type="Proteomes" id="UP000625711">
    <property type="component" value="Unassembled WGS sequence"/>
</dbReference>
<name>A0A834MNZ4_RHYFE</name>
<evidence type="ECO:0000313" key="2">
    <source>
        <dbReference type="Proteomes" id="UP000625711"/>
    </source>
</evidence>